<gene>
    <name evidence="2" type="ORF">IXB50_11790</name>
</gene>
<accession>A0A947DHP3</accession>
<reference evidence="2" key="2">
    <citation type="journal article" date="2021" name="Mar. Drugs">
        <title>Genome Reduction and Secondary Metabolism of the Marine Sponge-Associated Cyanobacterium Leptothoe.</title>
        <authorList>
            <person name="Konstantinou D."/>
            <person name="Popin R.V."/>
            <person name="Fewer D.P."/>
            <person name="Sivonen K."/>
            <person name="Gkelis S."/>
        </authorList>
    </citation>
    <scope>NUCLEOTIDE SEQUENCE</scope>
    <source>
        <strain evidence="2">TAU-MAC 1115</strain>
    </source>
</reference>
<dbReference type="AlphaFoldDB" id="A0A947DHP3"/>
<dbReference type="RefSeq" id="WP_215609165.1">
    <property type="nucleotide sequence ID" value="NZ_JADOES010000020.1"/>
</dbReference>
<organism evidence="2 3">
    <name type="scientific">Leptothoe spongobia TAU-MAC 1115</name>
    <dbReference type="NCBI Taxonomy" id="1967444"/>
    <lineage>
        <taxon>Bacteria</taxon>
        <taxon>Bacillati</taxon>
        <taxon>Cyanobacteriota</taxon>
        <taxon>Cyanophyceae</taxon>
        <taxon>Nodosilineales</taxon>
        <taxon>Cymatolegaceae</taxon>
        <taxon>Leptothoe</taxon>
        <taxon>Leptothoe spongobia</taxon>
    </lineage>
</organism>
<sequence>MASNKLTSGASHGSKQNSDSDFWRQLDQDFPFKGVDEEKLRQQTEQWVTCASELLGAPPVHSKNKTKR</sequence>
<comment type="caution">
    <text evidence="2">The sequence shown here is derived from an EMBL/GenBank/DDBJ whole genome shotgun (WGS) entry which is preliminary data.</text>
</comment>
<dbReference type="EMBL" id="JADOES010000020">
    <property type="protein sequence ID" value="MBT9316101.1"/>
    <property type="molecule type" value="Genomic_DNA"/>
</dbReference>
<protein>
    <submittedName>
        <fullName evidence="2">Uncharacterized protein</fullName>
    </submittedName>
</protein>
<name>A0A947DHP3_9CYAN</name>
<reference evidence="2" key="1">
    <citation type="submission" date="2020-11" db="EMBL/GenBank/DDBJ databases">
        <authorList>
            <person name="Konstantinou D."/>
            <person name="Gkelis S."/>
            <person name="Popin R."/>
            <person name="Fewer D."/>
            <person name="Sivonen K."/>
        </authorList>
    </citation>
    <scope>NUCLEOTIDE SEQUENCE</scope>
    <source>
        <strain evidence="2">TAU-MAC 1115</strain>
    </source>
</reference>
<feature type="compositionally biased region" description="Polar residues" evidence="1">
    <location>
        <begin position="1"/>
        <end position="20"/>
    </location>
</feature>
<evidence type="ECO:0000256" key="1">
    <source>
        <dbReference type="SAM" id="MobiDB-lite"/>
    </source>
</evidence>
<feature type="region of interest" description="Disordered" evidence="1">
    <location>
        <begin position="1"/>
        <end position="23"/>
    </location>
</feature>
<evidence type="ECO:0000313" key="2">
    <source>
        <dbReference type="EMBL" id="MBT9316101.1"/>
    </source>
</evidence>
<evidence type="ECO:0000313" key="3">
    <source>
        <dbReference type="Proteomes" id="UP000717364"/>
    </source>
</evidence>
<dbReference type="Proteomes" id="UP000717364">
    <property type="component" value="Unassembled WGS sequence"/>
</dbReference>
<proteinExistence type="predicted"/>
<keyword evidence="3" id="KW-1185">Reference proteome</keyword>